<accession>A0A6M4H2V8</accession>
<dbReference type="GO" id="GO:0043190">
    <property type="term" value="C:ATP-binding cassette (ABC) transporter complex"/>
    <property type="evidence" value="ECO:0007669"/>
    <property type="project" value="InterPro"/>
</dbReference>
<dbReference type="Gene3D" id="3.10.105.10">
    <property type="entry name" value="Dipeptide-binding Protein, Domain 3"/>
    <property type="match status" value="1"/>
</dbReference>
<dbReference type="PANTHER" id="PTHR30290:SF9">
    <property type="entry name" value="OLIGOPEPTIDE-BINDING PROTEIN APPA"/>
    <property type="match status" value="1"/>
</dbReference>
<dbReference type="InParanoid" id="A0A6M4H2V8"/>
<dbReference type="EMBL" id="CP053073">
    <property type="protein sequence ID" value="QJR13780.1"/>
    <property type="molecule type" value="Genomic_DNA"/>
</dbReference>
<dbReference type="GO" id="GO:1904680">
    <property type="term" value="F:peptide transmembrane transporter activity"/>
    <property type="evidence" value="ECO:0007669"/>
    <property type="project" value="TreeGrafter"/>
</dbReference>
<dbReference type="GO" id="GO:0030288">
    <property type="term" value="C:outer membrane-bounded periplasmic space"/>
    <property type="evidence" value="ECO:0007669"/>
    <property type="project" value="UniProtKB-ARBA"/>
</dbReference>
<proteinExistence type="inferred from homology"/>
<evidence type="ECO:0000313" key="7">
    <source>
        <dbReference type="Proteomes" id="UP000503096"/>
    </source>
</evidence>
<keyword evidence="2" id="KW-0813">Transport</keyword>
<keyword evidence="7" id="KW-1185">Reference proteome</keyword>
<dbReference type="PIRSF" id="PIRSF002741">
    <property type="entry name" value="MppA"/>
    <property type="match status" value="1"/>
</dbReference>
<evidence type="ECO:0000256" key="4">
    <source>
        <dbReference type="SAM" id="SignalP"/>
    </source>
</evidence>
<evidence type="ECO:0000256" key="2">
    <source>
        <dbReference type="ARBA" id="ARBA00022448"/>
    </source>
</evidence>
<dbReference type="Gene3D" id="3.90.76.10">
    <property type="entry name" value="Dipeptide-binding Protein, Domain 1"/>
    <property type="match status" value="1"/>
</dbReference>
<organism evidence="6 7">
    <name type="scientific">Usitatibacter palustris</name>
    <dbReference type="NCBI Taxonomy" id="2732487"/>
    <lineage>
        <taxon>Bacteria</taxon>
        <taxon>Pseudomonadati</taxon>
        <taxon>Pseudomonadota</taxon>
        <taxon>Betaproteobacteria</taxon>
        <taxon>Nitrosomonadales</taxon>
        <taxon>Usitatibacteraceae</taxon>
        <taxon>Usitatibacter</taxon>
    </lineage>
</organism>
<dbReference type="CDD" id="cd08498">
    <property type="entry name" value="PBP2_NikA_DppA_OppA_like_2"/>
    <property type="match status" value="1"/>
</dbReference>
<evidence type="ECO:0000313" key="6">
    <source>
        <dbReference type="EMBL" id="QJR13780.1"/>
    </source>
</evidence>
<feature type="signal peptide" evidence="4">
    <location>
        <begin position="1"/>
        <end position="20"/>
    </location>
</feature>
<sequence length="526" mass="58618">MGLRVALLCLALVVAPAATAKNFRWSSQGDASTLDPHGQNESFTNGMNGLVYEYLVARGKDYSIGPALATSWKNTSPTTWVFTLRKGVRFHDGSPLTVEDVIFSFERAKFASGTFKLYANQTGVARKVDEHTIEFTTPIPNPVMLETVNSIYIMSKKWCEKNNVVKPQDFANKEETFAVRNAMGTGPYKLVTFEPGVKTLHVKNKDWWGVRDKFYEGNVETVEYRPITNPVTRMAAVKSGEVDFVLDPPVQDVPRMREDSALKVWEGGEIRVIMLGFDQERDELLYSDVKGKNPFKDVRVRKALYQALDVNAIKTQVMRGLSVPTGLALMDPKGAGVPAAMEKRLPYDPAAAKKLLAEAGYPNGFSFTMHCPNDRYVNDEKICVAAAGMWARIGVNAKIETMSKTLYFPKILKRDASAFMSGWGGGSSDAMFILKPCLHSRNTMGAGDANYGNFKNDEVDRLIDAAEGEMDAAKRQDMINRAVQIVQDEVLVIPLHRQVIPWVSRKGVTVVHRPNNILWLPWVKVP</sequence>
<dbReference type="AlphaFoldDB" id="A0A6M4H2V8"/>
<dbReference type="PANTHER" id="PTHR30290">
    <property type="entry name" value="PERIPLASMIC BINDING COMPONENT OF ABC TRANSPORTER"/>
    <property type="match status" value="1"/>
</dbReference>
<evidence type="ECO:0000256" key="3">
    <source>
        <dbReference type="ARBA" id="ARBA00022729"/>
    </source>
</evidence>
<name>A0A6M4H2V8_9PROT</name>
<feature type="domain" description="Solute-binding protein family 5" evidence="5">
    <location>
        <begin position="64"/>
        <end position="443"/>
    </location>
</feature>
<dbReference type="FunCoup" id="A0A6M4H2V8">
    <property type="interactions" value="248"/>
</dbReference>
<evidence type="ECO:0000259" key="5">
    <source>
        <dbReference type="Pfam" id="PF00496"/>
    </source>
</evidence>
<evidence type="ECO:0000256" key="1">
    <source>
        <dbReference type="ARBA" id="ARBA00005695"/>
    </source>
</evidence>
<dbReference type="KEGG" id="upl:DSM104440_00570"/>
<dbReference type="InterPro" id="IPR030678">
    <property type="entry name" value="Peptide/Ni-bd"/>
</dbReference>
<gene>
    <name evidence="6" type="primary">hbpA_2</name>
    <name evidence="6" type="ORF">DSM104440_00570</name>
</gene>
<protein>
    <submittedName>
        <fullName evidence="6">Heme-binding protein A</fullName>
    </submittedName>
</protein>
<reference evidence="6 7" key="1">
    <citation type="submission" date="2020-04" db="EMBL/GenBank/DDBJ databases">
        <title>Usitatibacter rugosus gen. nov., sp. nov. and Usitatibacter palustris sp. nov., novel members of Usitatibacteraceae fam. nov. within the order Nitrosomonadales isolated from soil.</title>
        <authorList>
            <person name="Huber K.J."/>
            <person name="Neumann-Schaal M."/>
            <person name="Geppert A."/>
            <person name="Luckner M."/>
            <person name="Wanner G."/>
            <person name="Overmann J."/>
        </authorList>
    </citation>
    <scope>NUCLEOTIDE SEQUENCE [LARGE SCALE GENOMIC DNA]</scope>
    <source>
        <strain evidence="6 7">Swamp67</strain>
    </source>
</reference>
<comment type="similarity">
    <text evidence="1">Belongs to the bacterial solute-binding protein 5 family.</text>
</comment>
<dbReference type="Pfam" id="PF00496">
    <property type="entry name" value="SBP_bac_5"/>
    <property type="match status" value="1"/>
</dbReference>
<dbReference type="SUPFAM" id="SSF53850">
    <property type="entry name" value="Periplasmic binding protein-like II"/>
    <property type="match status" value="1"/>
</dbReference>
<dbReference type="InterPro" id="IPR039424">
    <property type="entry name" value="SBP_5"/>
</dbReference>
<dbReference type="Proteomes" id="UP000503096">
    <property type="component" value="Chromosome"/>
</dbReference>
<feature type="chain" id="PRO_5027015464" evidence="4">
    <location>
        <begin position="21"/>
        <end position="526"/>
    </location>
</feature>
<dbReference type="GO" id="GO:0015833">
    <property type="term" value="P:peptide transport"/>
    <property type="evidence" value="ECO:0007669"/>
    <property type="project" value="TreeGrafter"/>
</dbReference>
<keyword evidence="3 4" id="KW-0732">Signal</keyword>
<dbReference type="InterPro" id="IPR000914">
    <property type="entry name" value="SBP_5_dom"/>
</dbReference>
<dbReference type="Gene3D" id="3.40.190.10">
    <property type="entry name" value="Periplasmic binding protein-like II"/>
    <property type="match status" value="1"/>
</dbReference>